<dbReference type="SMART" id="SM00304">
    <property type="entry name" value="HAMP"/>
    <property type="match status" value="1"/>
</dbReference>
<comment type="catalytic activity">
    <reaction evidence="1">
        <text>ATP + protein L-histidine = ADP + protein N-phospho-L-histidine.</text>
        <dbReference type="EC" id="2.7.13.3"/>
    </reaction>
</comment>
<dbReference type="FunFam" id="3.30.565.10:FF:000006">
    <property type="entry name" value="Sensor histidine kinase WalK"/>
    <property type="match status" value="1"/>
</dbReference>
<evidence type="ECO:0000256" key="9">
    <source>
        <dbReference type="ARBA" id="ARBA00023012"/>
    </source>
</evidence>
<keyword evidence="8 11" id="KW-1133">Transmembrane helix</keyword>
<feature type="transmembrane region" description="Helical" evidence="11">
    <location>
        <begin position="148"/>
        <end position="171"/>
    </location>
</feature>
<dbReference type="InterPro" id="IPR003660">
    <property type="entry name" value="HAMP_dom"/>
</dbReference>
<dbReference type="PANTHER" id="PTHR45436">
    <property type="entry name" value="SENSOR HISTIDINE KINASE YKOH"/>
    <property type="match status" value="1"/>
</dbReference>
<evidence type="ECO:0000256" key="4">
    <source>
        <dbReference type="ARBA" id="ARBA00022553"/>
    </source>
</evidence>
<dbReference type="PANTHER" id="PTHR45436:SF5">
    <property type="entry name" value="SENSOR HISTIDINE KINASE TRCS"/>
    <property type="match status" value="1"/>
</dbReference>
<evidence type="ECO:0000256" key="2">
    <source>
        <dbReference type="ARBA" id="ARBA00004370"/>
    </source>
</evidence>
<evidence type="ECO:0000313" key="15">
    <source>
        <dbReference type="Proteomes" id="UP000824002"/>
    </source>
</evidence>
<protein>
    <recommendedName>
        <fullName evidence="3">histidine kinase</fullName>
        <ecNumber evidence="3">2.7.13.3</ecNumber>
    </recommendedName>
</protein>
<dbReference type="GO" id="GO:0000155">
    <property type="term" value="F:phosphorelay sensor kinase activity"/>
    <property type="evidence" value="ECO:0007669"/>
    <property type="project" value="InterPro"/>
</dbReference>
<evidence type="ECO:0000256" key="6">
    <source>
        <dbReference type="ARBA" id="ARBA00022692"/>
    </source>
</evidence>
<dbReference type="CDD" id="cd00075">
    <property type="entry name" value="HATPase"/>
    <property type="match status" value="1"/>
</dbReference>
<dbReference type="InterPro" id="IPR004358">
    <property type="entry name" value="Sig_transdc_His_kin-like_C"/>
</dbReference>
<dbReference type="InterPro" id="IPR003661">
    <property type="entry name" value="HisK_dim/P_dom"/>
</dbReference>
<keyword evidence="5" id="KW-0808">Transferase</keyword>
<dbReference type="SUPFAM" id="SSF55874">
    <property type="entry name" value="ATPase domain of HSP90 chaperone/DNA topoisomerase II/histidine kinase"/>
    <property type="match status" value="1"/>
</dbReference>
<feature type="domain" description="Histidine kinase" evidence="12">
    <location>
        <begin position="235"/>
        <end position="450"/>
    </location>
</feature>
<evidence type="ECO:0000256" key="10">
    <source>
        <dbReference type="ARBA" id="ARBA00023136"/>
    </source>
</evidence>
<dbReference type="Pfam" id="PF00672">
    <property type="entry name" value="HAMP"/>
    <property type="match status" value="1"/>
</dbReference>
<evidence type="ECO:0000259" key="12">
    <source>
        <dbReference type="PROSITE" id="PS50109"/>
    </source>
</evidence>
<accession>A0A9D1FL71</accession>
<dbReference type="InterPro" id="IPR005467">
    <property type="entry name" value="His_kinase_dom"/>
</dbReference>
<dbReference type="Gene3D" id="3.30.565.10">
    <property type="entry name" value="Histidine kinase-like ATPase, C-terminal domain"/>
    <property type="match status" value="1"/>
</dbReference>
<dbReference type="SMART" id="SM00388">
    <property type="entry name" value="HisKA"/>
    <property type="match status" value="1"/>
</dbReference>
<name>A0A9D1FL71_9FIRM</name>
<dbReference type="AlphaFoldDB" id="A0A9D1FL71"/>
<dbReference type="Pfam" id="PF00512">
    <property type="entry name" value="HisKA"/>
    <property type="match status" value="1"/>
</dbReference>
<dbReference type="InterPro" id="IPR050428">
    <property type="entry name" value="TCS_sensor_his_kinase"/>
</dbReference>
<dbReference type="SUPFAM" id="SSF158472">
    <property type="entry name" value="HAMP domain-like"/>
    <property type="match status" value="1"/>
</dbReference>
<keyword evidence="10 11" id="KW-0472">Membrane</keyword>
<keyword evidence="6 11" id="KW-0812">Transmembrane</keyword>
<evidence type="ECO:0000256" key="7">
    <source>
        <dbReference type="ARBA" id="ARBA00022777"/>
    </source>
</evidence>
<dbReference type="GO" id="GO:0005886">
    <property type="term" value="C:plasma membrane"/>
    <property type="evidence" value="ECO:0007669"/>
    <property type="project" value="TreeGrafter"/>
</dbReference>
<comment type="subcellular location">
    <subcellularLocation>
        <location evidence="2">Membrane</location>
    </subcellularLocation>
</comment>
<dbReference type="InterPro" id="IPR003594">
    <property type="entry name" value="HATPase_dom"/>
</dbReference>
<dbReference type="InterPro" id="IPR036097">
    <property type="entry name" value="HisK_dim/P_sf"/>
</dbReference>
<reference evidence="14" key="1">
    <citation type="submission" date="2020-10" db="EMBL/GenBank/DDBJ databases">
        <authorList>
            <person name="Gilroy R."/>
        </authorList>
    </citation>
    <scope>NUCLEOTIDE SEQUENCE</scope>
    <source>
        <strain evidence="14">CHK199-13235</strain>
    </source>
</reference>
<proteinExistence type="predicted"/>
<gene>
    <name evidence="14" type="ORF">IAB51_03400</name>
</gene>
<dbReference type="Gene3D" id="1.10.287.130">
    <property type="match status" value="1"/>
</dbReference>
<dbReference type="SUPFAM" id="SSF47384">
    <property type="entry name" value="Homodimeric domain of signal transducing histidine kinase"/>
    <property type="match status" value="1"/>
</dbReference>
<dbReference type="Pfam" id="PF02518">
    <property type="entry name" value="HATPase_c"/>
    <property type="match status" value="1"/>
</dbReference>
<dbReference type="Gene3D" id="6.10.340.10">
    <property type="match status" value="1"/>
</dbReference>
<keyword evidence="7 14" id="KW-0418">Kinase</keyword>
<evidence type="ECO:0000313" key="14">
    <source>
        <dbReference type="EMBL" id="HIS75836.1"/>
    </source>
</evidence>
<dbReference type="InterPro" id="IPR036890">
    <property type="entry name" value="HATPase_C_sf"/>
</dbReference>
<evidence type="ECO:0000256" key="8">
    <source>
        <dbReference type="ARBA" id="ARBA00022989"/>
    </source>
</evidence>
<dbReference type="CDD" id="cd06225">
    <property type="entry name" value="HAMP"/>
    <property type="match status" value="1"/>
</dbReference>
<dbReference type="SMART" id="SM00387">
    <property type="entry name" value="HATPase_c"/>
    <property type="match status" value="1"/>
</dbReference>
<feature type="domain" description="HAMP" evidence="13">
    <location>
        <begin position="173"/>
        <end position="227"/>
    </location>
</feature>
<comment type="caution">
    <text evidence="14">The sequence shown here is derived from an EMBL/GenBank/DDBJ whole genome shotgun (WGS) entry which is preliminary data.</text>
</comment>
<dbReference type="EMBL" id="DVJP01000027">
    <property type="protein sequence ID" value="HIS75836.1"/>
    <property type="molecule type" value="Genomic_DNA"/>
</dbReference>
<keyword evidence="9" id="KW-0902">Two-component regulatory system</keyword>
<evidence type="ECO:0000256" key="1">
    <source>
        <dbReference type="ARBA" id="ARBA00000085"/>
    </source>
</evidence>
<evidence type="ECO:0000256" key="11">
    <source>
        <dbReference type="SAM" id="Phobius"/>
    </source>
</evidence>
<organism evidence="14 15">
    <name type="scientific">Candidatus Merdivicinus excrementipullorum</name>
    <dbReference type="NCBI Taxonomy" id="2840867"/>
    <lineage>
        <taxon>Bacteria</taxon>
        <taxon>Bacillati</taxon>
        <taxon>Bacillota</taxon>
        <taxon>Clostridia</taxon>
        <taxon>Eubacteriales</taxon>
        <taxon>Oscillospiraceae</taxon>
        <taxon>Oscillospiraceae incertae sedis</taxon>
        <taxon>Candidatus Merdivicinus</taxon>
    </lineage>
</organism>
<dbReference type="PROSITE" id="PS50885">
    <property type="entry name" value="HAMP"/>
    <property type="match status" value="1"/>
</dbReference>
<evidence type="ECO:0000256" key="3">
    <source>
        <dbReference type="ARBA" id="ARBA00012438"/>
    </source>
</evidence>
<dbReference type="EC" id="2.7.13.3" evidence="3"/>
<dbReference type="Proteomes" id="UP000824002">
    <property type="component" value="Unassembled WGS sequence"/>
</dbReference>
<sequence length="451" mass="49972">MKKLSIKSRVTLWYTCWMMILLGVMLAAVFSVSDLLLYFTEKDLLVRAVEDSLSQISLEDGEVDPGDMDFLREGVYLSVYAGDGTPLYGRVPEDFNNQLPFSQGQFQEVEAGSNTWQVYDGQRELGSWGIVWIRGITAKERMSSTVHFVFSVVLIVLPFVVALAAGAGYYITRRAFRPVSQIVEAAERIGSGSDLSLRIGLGEGDDEIHTLARAFDRMFDRLESSFASEKQFTSDASHELRTPTAIILSQSEYALENAATLEEARKALEVDLQQAKKMSALLRQLLFLARADRGAQKLQLEKIDLSEIAGLVAEELQGMAAEKNIRIETESEPGLTAWADETMMMRVFINLLTNAVKYGREGGFARLRLWRDGEWIAGEVRDNGIGIGEENISLIWNRFFQADPARTGENGSGLGLSMVKWIVEAHGGSVGVSSKLGEGSVFSLRIPAEKI</sequence>
<dbReference type="PROSITE" id="PS50109">
    <property type="entry name" value="HIS_KIN"/>
    <property type="match status" value="1"/>
</dbReference>
<dbReference type="CDD" id="cd00082">
    <property type="entry name" value="HisKA"/>
    <property type="match status" value="1"/>
</dbReference>
<evidence type="ECO:0000259" key="13">
    <source>
        <dbReference type="PROSITE" id="PS50885"/>
    </source>
</evidence>
<keyword evidence="4" id="KW-0597">Phosphoprotein</keyword>
<reference evidence="14" key="2">
    <citation type="journal article" date="2021" name="PeerJ">
        <title>Extensive microbial diversity within the chicken gut microbiome revealed by metagenomics and culture.</title>
        <authorList>
            <person name="Gilroy R."/>
            <person name="Ravi A."/>
            <person name="Getino M."/>
            <person name="Pursley I."/>
            <person name="Horton D.L."/>
            <person name="Alikhan N.F."/>
            <person name="Baker D."/>
            <person name="Gharbi K."/>
            <person name="Hall N."/>
            <person name="Watson M."/>
            <person name="Adriaenssens E.M."/>
            <person name="Foster-Nyarko E."/>
            <person name="Jarju S."/>
            <person name="Secka A."/>
            <person name="Antonio M."/>
            <person name="Oren A."/>
            <person name="Chaudhuri R.R."/>
            <person name="La Ragione R."/>
            <person name="Hildebrand F."/>
            <person name="Pallen M.J."/>
        </authorList>
    </citation>
    <scope>NUCLEOTIDE SEQUENCE</scope>
    <source>
        <strain evidence="14">CHK199-13235</strain>
    </source>
</reference>
<evidence type="ECO:0000256" key="5">
    <source>
        <dbReference type="ARBA" id="ARBA00022679"/>
    </source>
</evidence>
<dbReference type="PRINTS" id="PR00344">
    <property type="entry name" value="BCTRLSENSOR"/>
</dbReference>
<feature type="transmembrane region" description="Helical" evidence="11">
    <location>
        <begin position="12"/>
        <end position="39"/>
    </location>
</feature>